<proteinExistence type="predicted"/>
<reference evidence="2 3" key="1">
    <citation type="journal article" date="2018" name="Sci. Rep.">
        <title>Comparative analysis of the Pocillopora damicornis genome highlights role of immune system in coral evolution.</title>
        <authorList>
            <person name="Cunning R."/>
            <person name="Bay R.A."/>
            <person name="Gillette P."/>
            <person name="Baker A.C."/>
            <person name="Traylor-Knowles N."/>
        </authorList>
    </citation>
    <scope>NUCLEOTIDE SEQUENCE [LARGE SCALE GENOMIC DNA]</scope>
    <source>
        <strain evidence="2">RSMAS</strain>
        <tissue evidence="2">Whole animal</tissue>
    </source>
</reference>
<evidence type="ECO:0000313" key="2">
    <source>
        <dbReference type="EMBL" id="RMX51896.1"/>
    </source>
</evidence>
<dbReference type="PANTHER" id="PTHR46880">
    <property type="entry name" value="RAS-ASSOCIATING DOMAIN-CONTAINING PROTEIN"/>
    <property type="match status" value="1"/>
</dbReference>
<evidence type="ECO:0000313" key="3">
    <source>
        <dbReference type="Proteomes" id="UP000275408"/>
    </source>
</evidence>
<name>A0A3M6UE94_POCDA</name>
<dbReference type="STRING" id="46731.A0A3M6UE94"/>
<dbReference type="Proteomes" id="UP000275408">
    <property type="component" value="Unassembled WGS sequence"/>
</dbReference>
<comment type="caution">
    <text evidence="2">The sequence shown here is derived from an EMBL/GenBank/DDBJ whole genome shotgun (WGS) entry which is preliminary data.</text>
</comment>
<dbReference type="EMBL" id="RCHS01001707">
    <property type="protein sequence ID" value="RMX51896.1"/>
    <property type="molecule type" value="Genomic_DNA"/>
</dbReference>
<protein>
    <recommendedName>
        <fullName evidence="4">DUF4371 domain-containing protein</fullName>
    </recommendedName>
</protein>
<evidence type="ECO:0000256" key="1">
    <source>
        <dbReference type="SAM" id="MobiDB-lite"/>
    </source>
</evidence>
<keyword evidence="3" id="KW-1185">Reference proteome</keyword>
<feature type="non-terminal residue" evidence="2">
    <location>
        <position position="1"/>
    </location>
</feature>
<sequence>SKVPPAQGFAKTTYYEDTRNPQSSAHINISKESGTKVFKMENLKHEKSQVHVSILKAKKACKKPEETSLVKPLHKSMSANDAILKGLQQSSLLKTYTTRSACSEFLSHISDVMKEEVAAKLGQSNLITVLADGGSDFGILEVILVFVRYLNWELGRPSGSGSDIPDTRSTCMTKVTGLENCEWKEKLAAFRSDGCAVMTGTQNGIWGLLQQDPSTQNFQKYW</sequence>
<gene>
    <name evidence="2" type="ORF">pdam_00012197</name>
</gene>
<dbReference type="PANTHER" id="PTHR46880:SF5">
    <property type="entry name" value="DUF4371 DOMAIN-CONTAINING PROTEIN"/>
    <property type="match status" value="1"/>
</dbReference>
<organism evidence="2 3">
    <name type="scientific">Pocillopora damicornis</name>
    <name type="common">Cauliflower coral</name>
    <name type="synonym">Millepora damicornis</name>
    <dbReference type="NCBI Taxonomy" id="46731"/>
    <lineage>
        <taxon>Eukaryota</taxon>
        <taxon>Metazoa</taxon>
        <taxon>Cnidaria</taxon>
        <taxon>Anthozoa</taxon>
        <taxon>Hexacorallia</taxon>
        <taxon>Scleractinia</taxon>
        <taxon>Astrocoeniina</taxon>
        <taxon>Pocilloporidae</taxon>
        <taxon>Pocillopora</taxon>
    </lineage>
</organism>
<accession>A0A3M6UE94</accession>
<feature type="region of interest" description="Disordered" evidence="1">
    <location>
        <begin position="1"/>
        <end position="21"/>
    </location>
</feature>
<evidence type="ECO:0008006" key="4">
    <source>
        <dbReference type="Google" id="ProtNLM"/>
    </source>
</evidence>
<dbReference type="AlphaFoldDB" id="A0A3M6UE94"/>